<feature type="transmembrane region" description="Helical" evidence="1">
    <location>
        <begin position="30"/>
        <end position="48"/>
    </location>
</feature>
<evidence type="ECO:0000256" key="1">
    <source>
        <dbReference type="SAM" id="Phobius"/>
    </source>
</evidence>
<dbReference type="KEGG" id="phu:Phum_PHUM137580"/>
<dbReference type="OrthoDB" id="17328at2759"/>
<proteinExistence type="predicted"/>
<reference evidence="3" key="3">
    <citation type="submission" date="2020-05" db="UniProtKB">
        <authorList>
            <consortium name="EnsemblMetazoa"/>
        </authorList>
    </citation>
    <scope>IDENTIFICATION</scope>
    <source>
        <strain evidence="3">USDA</strain>
    </source>
</reference>
<keyword evidence="1" id="KW-0472">Membrane</keyword>
<dbReference type="PANTHER" id="PTHR20948">
    <property type="entry name" value="TRANSMEMBRANE PROTEIN 164"/>
    <property type="match status" value="1"/>
</dbReference>
<organism>
    <name type="scientific">Pediculus humanus subsp. corporis</name>
    <name type="common">Body louse</name>
    <dbReference type="NCBI Taxonomy" id="121224"/>
    <lineage>
        <taxon>Eukaryota</taxon>
        <taxon>Metazoa</taxon>
        <taxon>Ecdysozoa</taxon>
        <taxon>Arthropoda</taxon>
        <taxon>Hexapoda</taxon>
        <taxon>Insecta</taxon>
        <taxon>Pterygota</taxon>
        <taxon>Neoptera</taxon>
        <taxon>Paraneoptera</taxon>
        <taxon>Psocodea</taxon>
        <taxon>Troctomorpha</taxon>
        <taxon>Phthiraptera</taxon>
        <taxon>Anoplura</taxon>
        <taxon>Pediculidae</taxon>
        <taxon>Pediculus</taxon>
    </lineage>
</organism>
<feature type="transmembrane region" description="Helical" evidence="1">
    <location>
        <begin position="91"/>
        <end position="109"/>
    </location>
</feature>
<reference evidence="2" key="1">
    <citation type="submission" date="2007-04" db="EMBL/GenBank/DDBJ databases">
        <title>Annotation of Pediculus humanus corporis strain USDA.</title>
        <authorList>
            <person name="Kirkness E."/>
            <person name="Hannick L."/>
            <person name="Hass B."/>
            <person name="Bruggner R."/>
            <person name="Lawson D."/>
            <person name="Bidwell S."/>
            <person name="Joardar V."/>
            <person name="Caler E."/>
            <person name="Walenz B."/>
            <person name="Inman J."/>
            <person name="Schobel S."/>
            <person name="Galinsky K."/>
            <person name="Amedeo P."/>
            <person name="Strausberg R."/>
        </authorList>
    </citation>
    <scope>NUCLEOTIDE SEQUENCE</scope>
    <source>
        <strain evidence="2">USDA</strain>
    </source>
</reference>
<keyword evidence="1" id="KW-0812">Transmembrane</keyword>
<dbReference type="CTD" id="8234360"/>
<evidence type="ECO:0000313" key="2">
    <source>
        <dbReference type="EMBL" id="EEB11868.1"/>
    </source>
</evidence>
<dbReference type="FunCoup" id="E0VER2">
    <property type="interactions" value="92"/>
</dbReference>
<evidence type="ECO:0000313" key="4">
    <source>
        <dbReference type="Proteomes" id="UP000009046"/>
    </source>
</evidence>
<dbReference type="Proteomes" id="UP000009046">
    <property type="component" value="Unassembled WGS sequence"/>
</dbReference>
<dbReference type="VEuPathDB" id="VectorBase:PHUM137580"/>
<dbReference type="HOGENOM" id="CLU_072415_0_0_1"/>
<name>E0VER2_PEDHC</name>
<evidence type="ECO:0008006" key="5">
    <source>
        <dbReference type="Google" id="ProtNLM"/>
    </source>
</evidence>
<keyword evidence="1" id="KW-1133">Transmembrane helix</keyword>
<sequence length="283" mass="32489">MIEWTIKGVNTSSTSGGPICRNFMSDSWRLRESFLAVCLAAFLVGWGYDNLTFPKVNIHPYKYQAGKIILLVIFSIAFGIEIGFKFATQTVIYLLNPCHIMTVLQLYLLSVAPSNKVTAVFRLHLSLLNGPILAFLFPETNNRKLPFEKCIYWIQHILLIIVPIYLLKQGGVYNVEPVRDMSWIIFSYGLNMLYHYIFLQILALVINLNHMLCPAEKDPFSGPYYRVLAIFHQGLLCPLVYKLACYYFAASINKEDIELINKKSIVEKMKKKLISENKTDKLD</sequence>
<feature type="transmembrane region" description="Helical" evidence="1">
    <location>
        <begin position="121"/>
        <end position="138"/>
    </location>
</feature>
<gene>
    <name evidence="3" type="primary">8234360</name>
    <name evidence="2" type="ORF">Phum_PHUM137580</name>
</gene>
<dbReference type="PANTHER" id="PTHR20948:SF2">
    <property type="entry name" value="TRANSMEMBRANE PROTEIN 164"/>
    <property type="match status" value="1"/>
</dbReference>
<dbReference type="InParanoid" id="E0VER2"/>
<feature type="transmembrane region" description="Helical" evidence="1">
    <location>
        <begin position="183"/>
        <end position="206"/>
    </location>
</feature>
<dbReference type="Pfam" id="PF14808">
    <property type="entry name" value="TMEM164"/>
    <property type="match status" value="1"/>
</dbReference>
<protein>
    <recommendedName>
        <fullName evidence="5">Transmembrane protein 164</fullName>
    </recommendedName>
</protein>
<dbReference type="RefSeq" id="XP_002424606.1">
    <property type="nucleotide sequence ID" value="XM_002424561.1"/>
</dbReference>
<keyword evidence="4" id="KW-1185">Reference proteome</keyword>
<dbReference type="eggNOG" id="ENOG502QWAJ">
    <property type="taxonomic scope" value="Eukaryota"/>
</dbReference>
<feature type="transmembrane region" description="Helical" evidence="1">
    <location>
        <begin position="150"/>
        <end position="167"/>
    </location>
</feature>
<dbReference type="EMBL" id="AAZO01001585">
    <property type="status" value="NOT_ANNOTATED_CDS"/>
    <property type="molecule type" value="Genomic_DNA"/>
</dbReference>
<dbReference type="STRING" id="121224.E0VER2"/>
<feature type="transmembrane region" description="Helical" evidence="1">
    <location>
        <begin position="68"/>
        <end position="84"/>
    </location>
</feature>
<dbReference type="AlphaFoldDB" id="E0VER2"/>
<dbReference type="GeneID" id="8234360"/>
<dbReference type="EnsemblMetazoa" id="PHUM137580-RA">
    <property type="protein sequence ID" value="PHUM137580-PA"/>
    <property type="gene ID" value="PHUM137580"/>
</dbReference>
<dbReference type="InterPro" id="IPR026508">
    <property type="entry name" value="TMEM164"/>
</dbReference>
<reference evidence="2" key="2">
    <citation type="submission" date="2007-04" db="EMBL/GenBank/DDBJ databases">
        <title>The genome of the human body louse.</title>
        <authorList>
            <consortium name="The Human Body Louse Genome Consortium"/>
            <person name="Kirkness E."/>
            <person name="Walenz B."/>
            <person name="Hass B."/>
            <person name="Bruggner R."/>
            <person name="Strausberg R."/>
        </authorList>
    </citation>
    <scope>NUCLEOTIDE SEQUENCE</scope>
    <source>
        <strain evidence="2">USDA</strain>
    </source>
</reference>
<accession>E0VER2</accession>
<dbReference type="OMA" id="FIYIMHG"/>
<evidence type="ECO:0000313" key="3">
    <source>
        <dbReference type="EnsemblMetazoa" id="PHUM137580-PA"/>
    </source>
</evidence>
<dbReference type="EMBL" id="DS235093">
    <property type="protein sequence ID" value="EEB11868.1"/>
    <property type="molecule type" value="Genomic_DNA"/>
</dbReference>